<keyword evidence="3 5" id="KW-0067">ATP-binding</keyword>
<accession>A0A956LWE5</accession>
<dbReference type="AlphaFoldDB" id="A0A956LWE5"/>
<evidence type="ECO:0000256" key="2">
    <source>
        <dbReference type="ARBA" id="ARBA00022741"/>
    </source>
</evidence>
<dbReference type="InterPro" id="IPR050763">
    <property type="entry name" value="ABC_transporter_ATP-binding"/>
</dbReference>
<reference evidence="5" key="2">
    <citation type="journal article" date="2021" name="Microbiome">
        <title>Successional dynamics and alternative stable states in a saline activated sludge microbial community over 9 years.</title>
        <authorList>
            <person name="Wang Y."/>
            <person name="Ye J."/>
            <person name="Ju F."/>
            <person name="Liu L."/>
            <person name="Boyd J.A."/>
            <person name="Deng Y."/>
            <person name="Parks D.H."/>
            <person name="Jiang X."/>
            <person name="Yin X."/>
            <person name="Woodcroft B.J."/>
            <person name="Tyson G.W."/>
            <person name="Hugenholtz P."/>
            <person name="Polz M.F."/>
            <person name="Zhang T."/>
        </authorList>
    </citation>
    <scope>NUCLEOTIDE SEQUENCE</scope>
    <source>
        <strain evidence="5">HKST-UBA01</strain>
    </source>
</reference>
<proteinExistence type="predicted"/>
<dbReference type="GO" id="GO:0016887">
    <property type="term" value="F:ATP hydrolysis activity"/>
    <property type="evidence" value="ECO:0007669"/>
    <property type="project" value="InterPro"/>
</dbReference>
<dbReference type="SMART" id="SM00382">
    <property type="entry name" value="AAA"/>
    <property type="match status" value="1"/>
</dbReference>
<comment type="caution">
    <text evidence="5">The sequence shown here is derived from an EMBL/GenBank/DDBJ whole genome shotgun (WGS) entry which is preliminary data.</text>
</comment>
<name>A0A956LWE5_UNCEI</name>
<keyword evidence="1" id="KW-0813">Transport</keyword>
<dbReference type="GO" id="GO:0005524">
    <property type="term" value="F:ATP binding"/>
    <property type="evidence" value="ECO:0007669"/>
    <property type="project" value="UniProtKB-KW"/>
</dbReference>
<sequence>MDRVPGTVGPVVRVERLTKEFRVLRHRSGLWGAVRNLVSREGTVVRAVDGVSFAIESGEFVGYVGPNGAGKSTTIKMLAGILVPTSGLVEVGGLIPHRKRTLNARQIGVVFGQRTQLWWDLPPLDGFRLLGRLYRVERATLERRLEEFTSLLGLERLLETPVRKLSLGEKMRCELVGALLYDPRILFLDEPTIGLDVVAKQQIRMFLQQINREKSTTVLLTSHDLDDIESLCRRVLVIDRGSILHDGSVDSLKRHFGNLRRLVFQLADPGRAEISLPVGAFVESLREGHLEIGFDADRVTAPEVVRAVMDRFDILDFQLREIEIEDVVRRIYQRDDAG</sequence>
<dbReference type="PROSITE" id="PS50893">
    <property type="entry name" value="ABC_TRANSPORTER_2"/>
    <property type="match status" value="1"/>
</dbReference>
<dbReference type="Gene3D" id="3.40.50.300">
    <property type="entry name" value="P-loop containing nucleotide triphosphate hydrolases"/>
    <property type="match status" value="1"/>
</dbReference>
<dbReference type="InterPro" id="IPR003593">
    <property type="entry name" value="AAA+_ATPase"/>
</dbReference>
<evidence type="ECO:0000256" key="3">
    <source>
        <dbReference type="ARBA" id="ARBA00022840"/>
    </source>
</evidence>
<keyword evidence="2" id="KW-0547">Nucleotide-binding</keyword>
<dbReference type="EMBL" id="JAGQHR010000042">
    <property type="protein sequence ID" value="MCA9726556.1"/>
    <property type="molecule type" value="Genomic_DNA"/>
</dbReference>
<protein>
    <submittedName>
        <fullName evidence="5">ATP-binding cassette domain-containing protein</fullName>
    </submittedName>
</protein>
<dbReference type="InterPro" id="IPR027417">
    <property type="entry name" value="P-loop_NTPase"/>
</dbReference>
<evidence type="ECO:0000313" key="6">
    <source>
        <dbReference type="Proteomes" id="UP000697710"/>
    </source>
</evidence>
<evidence type="ECO:0000313" key="5">
    <source>
        <dbReference type="EMBL" id="MCA9726556.1"/>
    </source>
</evidence>
<organism evidence="5 6">
    <name type="scientific">Eiseniibacteriota bacterium</name>
    <dbReference type="NCBI Taxonomy" id="2212470"/>
    <lineage>
        <taxon>Bacteria</taxon>
        <taxon>Candidatus Eiseniibacteriota</taxon>
    </lineage>
</organism>
<dbReference type="SUPFAM" id="SSF52540">
    <property type="entry name" value="P-loop containing nucleoside triphosphate hydrolases"/>
    <property type="match status" value="1"/>
</dbReference>
<evidence type="ECO:0000256" key="1">
    <source>
        <dbReference type="ARBA" id="ARBA00022448"/>
    </source>
</evidence>
<gene>
    <name evidence="5" type="ORF">KC729_02670</name>
</gene>
<dbReference type="Pfam" id="PF00005">
    <property type="entry name" value="ABC_tran"/>
    <property type="match status" value="1"/>
</dbReference>
<feature type="domain" description="ABC transporter" evidence="4">
    <location>
        <begin position="12"/>
        <end position="265"/>
    </location>
</feature>
<dbReference type="PANTHER" id="PTHR42711">
    <property type="entry name" value="ABC TRANSPORTER ATP-BINDING PROTEIN"/>
    <property type="match status" value="1"/>
</dbReference>
<dbReference type="Proteomes" id="UP000697710">
    <property type="component" value="Unassembled WGS sequence"/>
</dbReference>
<evidence type="ECO:0000259" key="4">
    <source>
        <dbReference type="PROSITE" id="PS50893"/>
    </source>
</evidence>
<dbReference type="InterPro" id="IPR003439">
    <property type="entry name" value="ABC_transporter-like_ATP-bd"/>
</dbReference>
<dbReference type="PANTHER" id="PTHR42711:SF1">
    <property type="entry name" value="ABC-TRANSPORT PROTEIN, ATP-BINDING COMPONENT"/>
    <property type="match status" value="1"/>
</dbReference>
<reference evidence="5" key="1">
    <citation type="submission" date="2020-04" db="EMBL/GenBank/DDBJ databases">
        <authorList>
            <person name="Zhang T."/>
        </authorList>
    </citation>
    <scope>NUCLEOTIDE SEQUENCE</scope>
    <source>
        <strain evidence="5">HKST-UBA01</strain>
    </source>
</reference>